<dbReference type="InterPro" id="IPR013766">
    <property type="entry name" value="Thioredoxin_domain"/>
</dbReference>
<evidence type="ECO:0000313" key="3">
    <source>
        <dbReference type="WBParaSite" id="ALUE_0000886101-mRNA-1"/>
    </source>
</evidence>
<organism evidence="2 3">
    <name type="scientific">Ascaris lumbricoides</name>
    <name type="common">Giant roundworm</name>
    <dbReference type="NCBI Taxonomy" id="6252"/>
    <lineage>
        <taxon>Eukaryota</taxon>
        <taxon>Metazoa</taxon>
        <taxon>Ecdysozoa</taxon>
        <taxon>Nematoda</taxon>
        <taxon>Chromadorea</taxon>
        <taxon>Rhabditida</taxon>
        <taxon>Spirurina</taxon>
        <taxon>Ascaridomorpha</taxon>
        <taxon>Ascaridoidea</taxon>
        <taxon>Ascarididae</taxon>
        <taxon>Ascaris</taxon>
    </lineage>
</organism>
<dbReference type="PANTHER" id="PTHR46762:SF1">
    <property type="entry name" value="NUCLEOREDOXIN-LIKE PROTEIN 2"/>
    <property type="match status" value="1"/>
</dbReference>
<dbReference type="CDD" id="cd02964">
    <property type="entry name" value="TryX_like_family"/>
    <property type="match status" value="1"/>
</dbReference>
<dbReference type="AlphaFoldDB" id="A0A0M3HZ22"/>
<accession>A0A0M3HZ22</accession>
<reference evidence="3" key="1">
    <citation type="submission" date="2017-02" db="UniProtKB">
        <authorList>
            <consortium name="WormBaseParasite"/>
        </authorList>
    </citation>
    <scope>IDENTIFICATION</scope>
</reference>
<dbReference type="GO" id="GO:0007600">
    <property type="term" value="P:sensory perception"/>
    <property type="evidence" value="ECO:0007669"/>
    <property type="project" value="InterPro"/>
</dbReference>
<dbReference type="SUPFAM" id="SSF52833">
    <property type="entry name" value="Thioredoxin-like"/>
    <property type="match status" value="1"/>
</dbReference>
<dbReference type="Gene3D" id="3.40.30.10">
    <property type="entry name" value="Glutaredoxin"/>
    <property type="match status" value="1"/>
</dbReference>
<sequence>MADALSGITLVRKDGSKVAAQEHLKGKVVALYFSAGWCPPCRQFSPKLKRFYEKVVEKEKKQFEVVFVSKDEEEDDLIEYYDEHQGNWCYIEFGNPAIQQLLEKYDVKVIPALRIIKVDGTVAVEDARSQVTDRGADEPLALFEEWQKASQ</sequence>
<name>A0A0M3HZ22_ASCLU</name>
<evidence type="ECO:0000259" key="1">
    <source>
        <dbReference type="PROSITE" id="PS51352"/>
    </source>
</evidence>
<dbReference type="InterPro" id="IPR036249">
    <property type="entry name" value="Thioredoxin-like_sf"/>
</dbReference>
<evidence type="ECO:0000313" key="2">
    <source>
        <dbReference type="Proteomes" id="UP000036681"/>
    </source>
</evidence>
<dbReference type="InterPro" id="IPR012336">
    <property type="entry name" value="Thioredoxin-like_fold"/>
</dbReference>
<protein>
    <submittedName>
        <fullName evidence="3">Thioredoxin domain-containing protein</fullName>
    </submittedName>
</protein>
<keyword evidence="2" id="KW-1185">Reference proteome</keyword>
<dbReference type="GO" id="GO:0045494">
    <property type="term" value="P:photoreceptor cell maintenance"/>
    <property type="evidence" value="ECO:0007669"/>
    <property type="project" value="InterPro"/>
</dbReference>
<dbReference type="InterPro" id="IPR029519">
    <property type="entry name" value="RdCVF2"/>
</dbReference>
<dbReference type="PANTHER" id="PTHR46762">
    <property type="entry name" value="NUCLEOREDOXIN-LIKE PROTEIN 2"/>
    <property type="match status" value="1"/>
</dbReference>
<dbReference type="WBParaSite" id="ALUE_0000886101-mRNA-1">
    <property type="protein sequence ID" value="ALUE_0000886101-mRNA-1"/>
    <property type="gene ID" value="ALUE_0000886101"/>
</dbReference>
<proteinExistence type="predicted"/>
<dbReference type="PROSITE" id="PS51352">
    <property type="entry name" value="THIOREDOXIN_2"/>
    <property type="match status" value="1"/>
</dbReference>
<dbReference type="Pfam" id="PF13905">
    <property type="entry name" value="Thioredoxin_8"/>
    <property type="match status" value="1"/>
</dbReference>
<dbReference type="Proteomes" id="UP000036681">
    <property type="component" value="Unplaced"/>
</dbReference>
<feature type="domain" description="Thioredoxin" evidence="1">
    <location>
        <begin position="1"/>
        <end position="148"/>
    </location>
</feature>